<keyword evidence="5" id="KW-0148">Chlorophyll</keyword>
<feature type="binding site" evidence="5">
    <location>
        <position position="205"/>
    </location>
    <ligand>
        <name>chlorophyll a</name>
        <dbReference type="ChEBI" id="CHEBI:58416"/>
        <label>1</label>
    </ligand>
</feature>
<dbReference type="GO" id="GO:0009507">
    <property type="term" value="C:chloroplast"/>
    <property type="evidence" value="ECO:0007669"/>
    <property type="project" value="UniProtKB-SubCell"/>
</dbReference>
<feature type="signal peptide" evidence="6">
    <location>
        <begin position="1"/>
        <end position="19"/>
    </location>
</feature>
<dbReference type="Pfam" id="PF00504">
    <property type="entry name" value="Chloroa_b-bind"/>
    <property type="match status" value="1"/>
</dbReference>
<feature type="binding site" evidence="5">
    <location>
        <position position="98"/>
    </location>
    <ligand>
        <name>chlorophyll a</name>
        <dbReference type="ChEBI" id="CHEBI:58416"/>
        <label>1</label>
    </ligand>
</feature>
<dbReference type="GO" id="GO:0016020">
    <property type="term" value="C:membrane"/>
    <property type="evidence" value="ECO:0007669"/>
    <property type="project" value="InterPro"/>
</dbReference>
<gene>
    <name evidence="7" type="ORF">CBRE1094_LOCUS19305</name>
</gene>
<dbReference type="EMBL" id="HBGU01035251">
    <property type="protein sequence ID" value="CAD9460063.1"/>
    <property type="molecule type" value="Transcribed_RNA"/>
</dbReference>
<organism evidence="7">
    <name type="scientific">Haptolina brevifila</name>
    <dbReference type="NCBI Taxonomy" id="156173"/>
    <lineage>
        <taxon>Eukaryota</taxon>
        <taxon>Haptista</taxon>
        <taxon>Haptophyta</taxon>
        <taxon>Prymnesiophyceae</taxon>
        <taxon>Prymnesiales</taxon>
        <taxon>Prymnesiaceae</taxon>
        <taxon>Haptolina</taxon>
    </lineage>
</organism>
<dbReference type="Gene3D" id="1.10.3460.10">
    <property type="entry name" value="Chlorophyll a/b binding protein domain"/>
    <property type="match status" value="1"/>
</dbReference>
<feature type="binding site" description="axial binding residue" evidence="5">
    <location>
        <position position="103"/>
    </location>
    <ligand>
        <name>chlorophyll b</name>
        <dbReference type="ChEBI" id="CHEBI:61721"/>
        <label>1</label>
    </ligand>
    <ligandPart>
        <name>Mg</name>
        <dbReference type="ChEBI" id="CHEBI:25107"/>
    </ligandPart>
</feature>
<keyword evidence="2" id="KW-0150">Chloroplast</keyword>
<dbReference type="AlphaFoldDB" id="A0A7S2GNH6"/>
<name>A0A7S2GNH6_9EUKA</name>
<feature type="binding site" evidence="5">
    <location>
        <position position="85"/>
    </location>
    <ligand>
        <name>chlorophyll a</name>
        <dbReference type="ChEBI" id="CHEBI:58416"/>
        <label>1</label>
    </ligand>
</feature>
<keyword evidence="4" id="KW-0934">Plastid</keyword>
<dbReference type="GO" id="GO:0009765">
    <property type="term" value="P:photosynthesis, light harvesting"/>
    <property type="evidence" value="ECO:0007669"/>
    <property type="project" value="InterPro"/>
</dbReference>
<evidence type="ECO:0000256" key="2">
    <source>
        <dbReference type="ARBA" id="ARBA00022528"/>
    </source>
</evidence>
<comment type="subcellular location">
    <subcellularLocation>
        <location evidence="1">Plastid</location>
        <location evidence="1">Chloroplast</location>
    </subcellularLocation>
</comment>
<feature type="chain" id="PRO_5031143508" evidence="6">
    <location>
        <begin position="20"/>
        <end position="233"/>
    </location>
</feature>
<keyword evidence="3" id="KW-0602">Photosynthesis</keyword>
<sequence>MVALRKLLLVAGVCYAAAAFSGGGSAKPKGKVAKVAKKAPVKKAPVKKAPVKKAVVKRSGGGFSPESDIGVTPPLGLFDPLGFLSRGPDAYRRYQEIEIKHGRLAMAATLGVIVTEAGIRLPGSLSPSAGLDYADVPGDLAGAWSTVPVAGWAQVVALIAALDIAVFRQDPANPPGDVVQDLQIEWVRYDDPEVKAFKLNAERNNGRAAMFGIIGMISHVALGEDALFPIIQS</sequence>
<evidence type="ECO:0000313" key="7">
    <source>
        <dbReference type="EMBL" id="CAD9460063.1"/>
    </source>
</evidence>
<keyword evidence="5" id="KW-0157">Chromophore</keyword>
<evidence type="ECO:0000256" key="6">
    <source>
        <dbReference type="SAM" id="SignalP"/>
    </source>
</evidence>
<feature type="binding site" evidence="5">
    <location>
        <position position="101"/>
    </location>
    <ligand>
        <name>chlorophyll a</name>
        <dbReference type="ChEBI" id="CHEBI:58416"/>
        <label>1</label>
    </ligand>
</feature>
<evidence type="ECO:0000256" key="1">
    <source>
        <dbReference type="ARBA" id="ARBA00004229"/>
    </source>
</evidence>
<feature type="binding site" evidence="5">
    <location>
        <position position="202"/>
    </location>
    <ligand>
        <name>chlorophyll a</name>
        <dbReference type="ChEBI" id="CHEBI:58416"/>
        <label>1</label>
    </ligand>
</feature>
<protein>
    <submittedName>
        <fullName evidence="7">Uncharacterized protein</fullName>
    </submittedName>
</protein>
<reference evidence="7" key="1">
    <citation type="submission" date="2021-01" db="EMBL/GenBank/DDBJ databases">
        <authorList>
            <person name="Corre E."/>
            <person name="Pelletier E."/>
            <person name="Niang G."/>
            <person name="Scheremetjew M."/>
            <person name="Finn R."/>
            <person name="Kale V."/>
            <person name="Holt S."/>
            <person name="Cochrane G."/>
            <person name="Meng A."/>
            <person name="Brown T."/>
            <person name="Cohen L."/>
        </authorList>
    </citation>
    <scope>NUCLEOTIDE SEQUENCE</scope>
    <source>
        <strain evidence="7">UTEX LB 985</strain>
    </source>
</reference>
<evidence type="ECO:0000256" key="4">
    <source>
        <dbReference type="ARBA" id="ARBA00022640"/>
    </source>
</evidence>
<dbReference type="InterPro" id="IPR022796">
    <property type="entry name" value="Chloroa_b-bind"/>
</dbReference>
<dbReference type="InterPro" id="IPR001344">
    <property type="entry name" value="Chloro_AB-bd_pln"/>
</dbReference>
<dbReference type="PANTHER" id="PTHR21649">
    <property type="entry name" value="CHLOROPHYLL A/B BINDING PROTEIN"/>
    <property type="match status" value="1"/>
</dbReference>
<dbReference type="GO" id="GO:0016168">
    <property type="term" value="F:chlorophyll binding"/>
    <property type="evidence" value="ECO:0007669"/>
    <property type="project" value="UniProtKB-KW"/>
</dbReference>
<evidence type="ECO:0000256" key="3">
    <source>
        <dbReference type="ARBA" id="ARBA00022531"/>
    </source>
</evidence>
<dbReference type="SUPFAM" id="SSF103511">
    <property type="entry name" value="Chlorophyll a-b binding protein"/>
    <property type="match status" value="1"/>
</dbReference>
<keyword evidence="6" id="KW-0732">Signal</keyword>
<feature type="binding site" evidence="5">
    <location>
        <position position="207"/>
    </location>
    <ligand>
        <name>chlorophyll a</name>
        <dbReference type="ChEBI" id="CHEBI:58416"/>
        <label>1</label>
    </ligand>
</feature>
<accession>A0A7S2GNH6</accession>
<evidence type="ECO:0000256" key="5">
    <source>
        <dbReference type="PIRSR" id="PIRSR601344-1"/>
    </source>
</evidence>
<proteinExistence type="predicted"/>